<proteinExistence type="predicted"/>
<reference evidence="1 2" key="1">
    <citation type="submission" date="2019-09" db="EMBL/GenBank/DDBJ databases">
        <title>Commensal-derived Metabolites Govern Vibrio cholerae Pathogenesis in Host.</title>
        <authorList>
            <person name="Yoon S.S."/>
            <person name="Yoon M.Y."/>
        </authorList>
    </citation>
    <scope>NUCLEOTIDE SEQUENCE [LARGE SCALE GENOMIC DNA]</scope>
    <source>
        <strain evidence="1 2">VIC01</strain>
    </source>
</reference>
<evidence type="ECO:0000313" key="1">
    <source>
        <dbReference type="EMBL" id="QEW37231.1"/>
    </source>
</evidence>
<protein>
    <recommendedName>
        <fullName evidence="3">6-bladed beta-propeller</fullName>
    </recommendedName>
</protein>
<name>A0A5P3AUA5_PHOVU</name>
<dbReference type="Proteomes" id="UP000326091">
    <property type="component" value="Chromosome"/>
</dbReference>
<evidence type="ECO:0000313" key="2">
    <source>
        <dbReference type="Proteomes" id="UP000326091"/>
    </source>
</evidence>
<dbReference type="AlphaFoldDB" id="A0A5P3AUA5"/>
<dbReference type="EMBL" id="CP043529">
    <property type="protein sequence ID" value="QEW37231.1"/>
    <property type="molecule type" value="Genomic_DNA"/>
</dbReference>
<dbReference type="InterPro" id="IPR011042">
    <property type="entry name" value="6-blade_b-propeller_TolB-like"/>
</dbReference>
<dbReference type="RefSeq" id="WP_234243907.1">
    <property type="nucleotide sequence ID" value="NZ_CACRTA010000008.1"/>
</dbReference>
<dbReference type="Gene3D" id="2.120.10.30">
    <property type="entry name" value="TolB, C-terminal domain"/>
    <property type="match status" value="1"/>
</dbReference>
<dbReference type="Pfam" id="PF17170">
    <property type="entry name" value="DUF5128"/>
    <property type="match status" value="1"/>
</dbReference>
<evidence type="ECO:0008006" key="3">
    <source>
        <dbReference type="Google" id="ProtNLM"/>
    </source>
</evidence>
<organism evidence="1 2">
    <name type="scientific">Phocaeicola vulgatus</name>
    <name type="common">Bacteroides vulgatus</name>
    <dbReference type="NCBI Taxonomy" id="821"/>
    <lineage>
        <taxon>Bacteria</taxon>
        <taxon>Pseudomonadati</taxon>
        <taxon>Bacteroidota</taxon>
        <taxon>Bacteroidia</taxon>
        <taxon>Bacteroidales</taxon>
        <taxon>Bacteroidaceae</taxon>
        <taxon>Phocaeicola</taxon>
    </lineage>
</organism>
<dbReference type="PROSITE" id="PS51257">
    <property type="entry name" value="PROKAR_LIPOPROTEIN"/>
    <property type="match status" value="1"/>
</dbReference>
<sequence>MFLRDKSIVYFLIIANLILAIACTNNTKQVHQNSFCTFDVPVVDTLLISSDYGNFKQISNSTATTDFVILQEDDNTMFADINQVIDAFGKYFIIDTYGSRTVVSFDHNGKPLASYGKHGNAPDEYIYPWDVDVSVEYIYILDVSQRKLLRYNHIGDYIDSKKIPFESRGFILLNNNKILFNLEPSEDTNNYQLCITDSTLKPLKYMLCYPDKYVGGWVTNDVFLRNNNGISYYNSPADTIYRLDYDGNLVGKRLLSFANGTIDESAKLNFVGAEQQGKLTNGMHLLNNPFELPNGICVMEVTDYSNKGAYVVTLNPGKKLHRAEKFADHMSIYDVIVPCALSRNNQVISYLDRELAEKCYDFDMMPDSLVKALDEGNRLLVIHNIH</sequence>
<accession>A0A5P3AUA5</accession>
<gene>
    <name evidence="1" type="ORF">VIC01_02812</name>
</gene>